<feature type="compositionally biased region" description="Acidic residues" evidence="1">
    <location>
        <begin position="15"/>
        <end position="53"/>
    </location>
</feature>
<organism evidence="2 3">
    <name type="scientific">Plakobranchus ocellatus</name>
    <dbReference type="NCBI Taxonomy" id="259542"/>
    <lineage>
        <taxon>Eukaryota</taxon>
        <taxon>Metazoa</taxon>
        <taxon>Spiralia</taxon>
        <taxon>Lophotrochozoa</taxon>
        <taxon>Mollusca</taxon>
        <taxon>Gastropoda</taxon>
        <taxon>Heterobranchia</taxon>
        <taxon>Euthyneura</taxon>
        <taxon>Panpulmonata</taxon>
        <taxon>Sacoglossa</taxon>
        <taxon>Placobranchoidea</taxon>
        <taxon>Plakobranchidae</taxon>
        <taxon>Plakobranchus</taxon>
    </lineage>
</organism>
<evidence type="ECO:0000256" key="1">
    <source>
        <dbReference type="SAM" id="MobiDB-lite"/>
    </source>
</evidence>
<gene>
    <name evidence="2" type="ORF">PoB_004239400</name>
</gene>
<name>A0AAV4B747_9GAST</name>
<dbReference type="Proteomes" id="UP000735302">
    <property type="component" value="Unassembled WGS sequence"/>
</dbReference>
<protein>
    <submittedName>
        <fullName evidence="2">Uncharacterized protein</fullName>
    </submittedName>
</protein>
<dbReference type="EMBL" id="BLXT01004630">
    <property type="protein sequence ID" value="GFO15889.1"/>
    <property type="molecule type" value="Genomic_DNA"/>
</dbReference>
<evidence type="ECO:0000313" key="3">
    <source>
        <dbReference type="Proteomes" id="UP000735302"/>
    </source>
</evidence>
<feature type="region of interest" description="Disordered" evidence="1">
    <location>
        <begin position="1"/>
        <end position="56"/>
    </location>
</feature>
<comment type="caution">
    <text evidence="2">The sequence shown here is derived from an EMBL/GenBank/DDBJ whole genome shotgun (WGS) entry which is preliminary data.</text>
</comment>
<keyword evidence="3" id="KW-1185">Reference proteome</keyword>
<evidence type="ECO:0000313" key="2">
    <source>
        <dbReference type="EMBL" id="GFO15889.1"/>
    </source>
</evidence>
<accession>A0AAV4B747</accession>
<reference evidence="2 3" key="1">
    <citation type="journal article" date="2021" name="Elife">
        <title>Chloroplast acquisition without the gene transfer in kleptoplastic sea slugs, Plakobranchus ocellatus.</title>
        <authorList>
            <person name="Maeda T."/>
            <person name="Takahashi S."/>
            <person name="Yoshida T."/>
            <person name="Shimamura S."/>
            <person name="Takaki Y."/>
            <person name="Nagai Y."/>
            <person name="Toyoda A."/>
            <person name="Suzuki Y."/>
            <person name="Arimoto A."/>
            <person name="Ishii H."/>
            <person name="Satoh N."/>
            <person name="Nishiyama T."/>
            <person name="Hasebe M."/>
            <person name="Maruyama T."/>
            <person name="Minagawa J."/>
            <person name="Obokata J."/>
            <person name="Shigenobu S."/>
        </authorList>
    </citation>
    <scope>NUCLEOTIDE SEQUENCE [LARGE SCALE GENOMIC DNA]</scope>
</reference>
<sequence>MSSRRPRLFTKVDAIDNDSDVSDLDVDTDDEYQMPENEYDDESSSISEGDEVADAASRAATSISALSCLRLQRWRSPDTNDITQVSESKSPATHVDCFGKSPPYVHNYCEDILNNSYDADGY</sequence>
<dbReference type="AlphaFoldDB" id="A0AAV4B747"/>
<proteinExistence type="predicted"/>